<keyword evidence="4" id="KW-1185">Reference proteome</keyword>
<dbReference type="EMBL" id="BAABBA010000007">
    <property type="protein sequence ID" value="GAA4287477.1"/>
    <property type="molecule type" value="Genomic_DNA"/>
</dbReference>
<keyword evidence="1" id="KW-0378">Hydrolase</keyword>
<evidence type="ECO:0000313" key="4">
    <source>
        <dbReference type="Proteomes" id="UP001499841"/>
    </source>
</evidence>
<comment type="caution">
    <text evidence="3">The sequence shown here is derived from an EMBL/GenBank/DDBJ whole genome shotgun (WGS) entry which is preliminary data.</text>
</comment>
<dbReference type="SMART" id="SM00331">
    <property type="entry name" value="PP2C_SIG"/>
    <property type="match status" value="1"/>
</dbReference>
<gene>
    <name evidence="3" type="ORF">GCM10022262_18360</name>
</gene>
<dbReference type="InterPro" id="IPR001932">
    <property type="entry name" value="PPM-type_phosphatase-like_dom"/>
</dbReference>
<dbReference type="Proteomes" id="UP001499841">
    <property type="component" value="Unassembled WGS sequence"/>
</dbReference>
<dbReference type="RefSeq" id="WP_345040177.1">
    <property type="nucleotide sequence ID" value="NZ_BAABBA010000007.1"/>
</dbReference>
<accession>A0ABP8EU11</accession>
<evidence type="ECO:0000259" key="2">
    <source>
        <dbReference type="SMART" id="SM00331"/>
    </source>
</evidence>
<dbReference type="InterPro" id="IPR052016">
    <property type="entry name" value="Bact_Sigma-Reg"/>
</dbReference>
<proteinExistence type="predicted"/>
<dbReference type="Gene3D" id="3.60.40.10">
    <property type="entry name" value="PPM-type phosphatase domain"/>
    <property type="match status" value="1"/>
</dbReference>
<protein>
    <submittedName>
        <fullName evidence="3">PP2C family protein-serine/threonine phosphatase</fullName>
    </submittedName>
</protein>
<reference evidence="4" key="1">
    <citation type="journal article" date="2019" name="Int. J. Syst. Evol. Microbiol.">
        <title>The Global Catalogue of Microorganisms (GCM) 10K type strain sequencing project: providing services to taxonomists for standard genome sequencing and annotation.</title>
        <authorList>
            <consortium name="The Broad Institute Genomics Platform"/>
            <consortium name="The Broad Institute Genome Sequencing Center for Infectious Disease"/>
            <person name="Wu L."/>
            <person name="Ma J."/>
        </authorList>
    </citation>
    <scope>NUCLEOTIDE SEQUENCE [LARGE SCALE GENOMIC DNA]</scope>
    <source>
        <strain evidence="4">JCM 17459</strain>
    </source>
</reference>
<feature type="domain" description="PPM-type phosphatase" evidence="2">
    <location>
        <begin position="259"/>
        <end position="476"/>
    </location>
</feature>
<dbReference type="InterPro" id="IPR036457">
    <property type="entry name" value="PPM-type-like_dom_sf"/>
</dbReference>
<dbReference type="SUPFAM" id="SSF81606">
    <property type="entry name" value="PP2C-like"/>
    <property type="match status" value="1"/>
</dbReference>
<evidence type="ECO:0000313" key="3">
    <source>
        <dbReference type="EMBL" id="GAA4287477.1"/>
    </source>
</evidence>
<organism evidence="3 4">
    <name type="scientific">Georgenia daeguensis</name>
    <dbReference type="NCBI Taxonomy" id="908355"/>
    <lineage>
        <taxon>Bacteria</taxon>
        <taxon>Bacillati</taxon>
        <taxon>Actinomycetota</taxon>
        <taxon>Actinomycetes</taxon>
        <taxon>Micrococcales</taxon>
        <taxon>Bogoriellaceae</taxon>
        <taxon>Georgenia</taxon>
    </lineage>
</organism>
<dbReference type="PANTHER" id="PTHR43156:SF2">
    <property type="entry name" value="STAGE II SPORULATION PROTEIN E"/>
    <property type="match status" value="1"/>
</dbReference>
<sequence length="485" mass="52534">MSAPTAGREDQQRAALRLVAERAGIGPGEWWRRYFALGGTAGQAELEDFARRGGSLPPVERDLLAQAVNELLEARAVVRSVPYSGRVRDPRPSEGPLAAMLALLQGMHVAPPERIAAVAAEAGDLLGVGIEVYLVDYDHVELRPVRGGRWRGVDDSLPGRAFRELEIRVTRTDGAARLWVPLVDGAERLGVLEVIPADDADLEDGLLRSQLAWLATLLGHLVTTTTKYGDALDGVRRRRPRSASAELVWQLLPPLTAGTEKVVVTGVVAPSETVGGDAFDYSLSESTASLAIFDANGTSLNAGTLTAMALSAYRSTRRNGGSLFDQVMAVDTVIGAELARTGRTMSAVLAELDLDHGRLRWVSAGNPAPLVLRRGKVVKVLAGGQRPAFGLPTRDVRVAEEVLEPDDWLVLHTDGITDARDAEGAVFGLDRLEDFLAREAATEHPPPELIRRLVRKVLEHQRGVLEDDATVLVARWGDYRRWLTP</sequence>
<name>A0ABP8EU11_9MICO</name>
<dbReference type="Pfam" id="PF07228">
    <property type="entry name" value="SpoIIE"/>
    <property type="match status" value="1"/>
</dbReference>
<evidence type="ECO:0000256" key="1">
    <source>
        <dbReference type="ARBA" id="ARBA00022801"/>
    </source>
</evidence>
<dbReference type="PANTHER" id="PTHR43156">
    <property type="entry name" value="STAGE II SPORULATION PROTEIN E-RELATED"/>
    <property type="match status" value="1"/>
</dbReference>